<dbReference type="Proteomes" id="UP000298340">
    <property type="component" value="Unassembled WGS sequence"/>
</dbReference>
<comment type="caution">
    <text evidence="2">The sequence shown here is derived from an EMBL/GenBank/DDBJ whole genome shotgun (WGS) entry which is preliminary data.</text>
</comment>
<feature type="non-terminal residue" evidence="2">
    <location>
        <position position="1"/>
    </location>
</feature>
<evidence type="ECO:0000256" key="1">
    <source>
        <dbReference type="SAM" id="Phobius"/>
    </source>
</evidence>
<feature type="non-terminal residue" evidence="2">
    <location>
        <position position="105"/>
    </location>
</feature>
<gene>
    <name evidence="2" type="ORF">D0809_29520</name>
</gene>
<dbReference type="AlphaFoldDB" id="A0A4Y7U4E7"/>
<keyword evidence="1" id="KW-0472">Membrane</keyword>
<name>A0A4Y7U4E7_9FLAO</name>
<dbReference type="EMBL" id="QWDN01001061">
    <property type="protein sequence ID" value="TEB40652.1"/>
    <property type="molecule type" value="Genomic_DNA"/>
</dbReference>
<proteinExistence type="predicted"/>
<sequence>FIFIFVFIAVFMLLMLLRTIIIVCIVIYLLVLFYGSIIGNYGFTEISEDYNSMIYTMSDNPFPQDIIVAKLLPFPNKSKILSAIEYENPKVRNFAIMATTKHFKG</sequence>
<evidence type="ECO:0000313" key="3">
    <source>
        <dbReference type="Proteomes" id="UP000298340"/>
    </source>
</evidence>
<feature type="transmembrane region" description="Helical" evidence="1">
    <location>
        <begin position="6"/>
        <end position="34"/>
    </location>
</feature>
<protein>
    <submittedName>
        <fullName evidence="2">Transglutaminase</fullName>
    </submittedName>
</protein>
<reference evidence="2 3" key="1">
    <citation type="journal article" date="2018" name="Syst. Appl. Microbiol.">
        <title>Flavobacterium circumlabens sp. nov. and Flavobacterium cupreum sp. nov., two psychrotrophic species isolated from Antarctic environmental samples.</title>
        <authorList>
            <person name="Kralova S."/>
            <person name="Busse H.J."/>
            <person name="Svec P."/>
            <person name="Maslanova I."/>
            <person name="Stankova E."/>
            <person name="Bartak M."/>
            <person name="Sedlacek I."/>
        </authorList>
    </citation>
    <scope>NUCLEOTIDE SEQUENCE [LARGE SCALE GENOMIC DNA]</scope>
    <source>
        <strain evidence="2 3">CCM 8828</strain>
    </source>
</reference>
<keyword evidence="1" id="KW-1133">Transmembrane helix</keyword>
<keyword evidence="1" id="KW-0812">Transmembrane</keyword>
<evidence type="ECO:0000313" key="2">
    <source>
        <dbReference type="EMBL" id="TEB40652.1"/>
    </source>
</evidence>
<organism evidence="2 3">
    <name type="scientific">Flavobacterium circumlabens</name>
    <dbReference type="NCBI Taxonomy" id="2133765"/>
    <lineage>
        <taxon>Bacteria</taxon>
        <taxon>Pseudomonadati</taxon>
        <taxon>Bacteroidota</taxon>
        <taxon>Flavobacteriia</taxon>
        <taxon>Flavobacteriales</taxon>
        <taxon>Flavobacteriaceae</taxon>
        <taxon>Flavobacterium</taxon>
    </lineage>
</organism>
<accession>A0A4Y7U4E7</accession>